<dbReference type="STRING" id="284811.Q75BN8"/>
<evidence type="ECO:0000256" key="9">
    <source>
        <dbReference type="ARBA" id="ARBA00047671"/>
    </source>
</evidence>
<keyword evidence="3" id="KW-0436">Ligase</keyword>
<dbReference type="SUPFAM" id="SSF52954">
    <property type="entry name" value="Class II aaRS ABD-related"/>
    <property type="match status" value="1"/>
</dbReference>
<proteinExistence type="inferred from homology"/>
<protein>
    <recommendedName>
        <fullName evidence="2">proline--tRNA ligase</fullName>
        <ecNumber evidence="2">6.1.1.15</ecNumber>
    </recommendedName>
    <alternativeName>
        <fullName evidence="8">Prolyl-tRNA synthetase</fullName>
    </alternativeName>
</protein>
<sequence length="562" mass="63026">MQGGPGGFRLVLKRSLFTPAKGASALIKQGNTHELLQGLGYIRQSQSGLVHWLPLGLRCLRNVENIVRKRMDECGGQELQLSTLSPETLWQRTGRWENKELFKLRDAKGRNYCLSATCEEDVTWLMSECLESYKDLPSLVYQIGTKYRDELRPRGGLLRSREFLMKDAYSFHADSQDAMQMFHKMKQVYDQIFTDLKVPFKSAAADCGSIGGELSREYHYIHEKGEDVLYSCNSCRQVSNVEMCASIPTEPGQHTGAVAVAYALNQVHDTLLCLYYPANRTLNWNLALSVMDNDIDMTLANVGNDRVLELFLEQNTDPMFSSVVRVMDSRLNSRSQFPDFPLQTYLKSNFSQLSGHSLVHATQGELCGDCGKGTLDARNSIEVGHCFYLGRTYSEALGAAVRMRTNETTTLEMGCYGIGISRLVGAIADVTRDSQGLCWPSCVAPYKVSLNYAGEDENVRTVRSLLSLEPYESPAGTSLGASLQLSQQLGIPLSVIVGKKSWPHVEIEVRGRRFSDTWRDEHRKLHEHYGWRAVPAADGAREKHYCLPEHLDAVIAVLLRDL</sequence>
<dbReference type="InterPro" id="IPR004500">
    <property type="entry name" value="Pro-tRNA-synth_IIa_bac-type"/>
</dbReference>
<organism evidence="11 12">
    <name type="scientific">Eremothecium gossypii (strain ATCC 10895 / CBS 109.51 / FGSC 9923 / NRRL Y-1056)</name>
    <name type="common">Yeast</name>
    <name type="synonym">Ashbya gossypii</name>
    <dbReference type="NCBI Taxonomy" id="284811"/>
    <lineage>
        <taxon>Eukaryota</taxon>
        <taxon>Fungi</taxon>
        <taxon>Dikarya</taxon>
        <taxon>Ascomycota</taxon>
        <taxon>Saccharomycotina</taxon>
        <taxon>Saccharomycetes</taxon>
        <taxon>Saccharomycetales</taxon>
        <taxon>Saccharomycetaceae</taxon>
        <taxon>Eremothecium</taxon>
    </lineage>
</organism>
<accession>Q75BN8</accession>
<evidence type="ECO:0000313" key="11">
    <source>
        <dbReference type="EMBL" id="AAS51459.1"/>
    </source>
</evidence>
<evidence type="ECO:0000256" key="8">
    <source>
        <dbReference type="ARBA" id="ARBA00029731"/>
    </source>
</evidence>
<dbReference type="EMBL" id="AE016816">
    <property type="protein sequence ID" value="AAS51459.1"/>
    <property type="molecule type" value="Genomic_DNA"/>
</dbReference>
<dbReference type="FunFam" id="3.30.930.10:FF:000156">
    <property type="entry name" value="YER087W-like protein"/>
    <property type="match status" value="1"/>
</dbReference>
<comment type="similarity">
    <text evidence="1">Belongs to the class-II aminoacyl-tRNA synthetase family.</text>
</comment>
<evidence type="ECO:0000256" key="5">
    <source>
        <dbReference type="ARBA" id="ARBA00022840"/>
    </source>
</evidence>
<keyword evidence="7" id="KW-0030">Aminoacyl-tRNA synthetase</keyword>
<evidence type="ECO:0000256" key="3">
    <source>
        <dbReference type="ARBA" id="ARBA00022598"/>
    </source>
</evidence>
<keyword evidence="6" id="KW-0648">Protein biosynthesis</keyword>
<reference evidence="12" key="2">
    <citation type="journal article" date="2013" name="G3 (Bethesda)">
        <title>Genomes of Ashbya fungi isolated from insects reveal four mating-type loci, numerous translocations, lack of transposons, and distinct gene duplications.</title>
        <authorList>
            <person name="Dietrich F.S."/>
            <person name="Voegeli S."/>
            <person name="Kuo S."/>
            <person name="Philippsen P."/>
        </authorList>
    </citation>
    <scope>GENOME REANNOTATION</scope>
    <source>
        <strain evidence="12">ATCC 10895 / CBS 109.51 / FGSC 9923 / NRRL Y-1056</strain>
    </source>
</reference>
<reference evidence="11 12" key="1">
    <citation type="journal article" date="2004" name="Science">
        <title>The Ashbya gossypii genome as a tool for mapping the ancient Saccharomyces cerevisiae genome.</title>
        <authorList>
            <person name="Dietrich F.S."/>
            <person name="Voegeli S."/>
            <person name="Brachat S."/>
            <person name="Lerch A."/>
            <person name="Gates K."/>
            <person name="Steiner S."/>
            <person name="Mohr C."/>
            <person name="Pohlmann R."/>
            <person name="Luedi P."/>
            <person name="Choi S."/>
            <person name="Wing R.A."/>
            <person name="Flavier A."/>
            <person name="Gaffney T.D."/>
            <person name="Philippsen P."/>
        </authorList>
    </citation>
    <scope>NUCLEOTIDE SEQUENCE [LARGE SCALE GENOMIC DNA]</scope>
    <source>
        <strain evidence="12">ATCC 10895 / CBS 109.51 / FGSC 9923 / NRRL Y-1056</strain>
    </source>
</reference>
<keyword evidence="5" id="KW-0067">ATP-binding</keyword>
<evidence type="ECO:0000313" key="12">
    <source>
        <dbReference type="Proteomes" id="UP000000591"/>
    </source>
</evidence>
<dbReference type="PROSITE" id="PS50862">
    <property type="entry name" value="AA_TRNA_LIGASE_II"/>
    <property type="match status" value="1"/>
</dbReference>
<dbReference type="OMA" id="NCDYAAN"/>
<dbReference type="InParanoid" id="Q75BN8"/>
<dbReference type="NCBIfam" id="TIGR00409">
    <property type="entry name" value="proS_fam_II"/>
    <property type="match status" value="1"/>
</dbReference>
<dbReference type="PANTHER" id="PTHR42753:SF2">
    <property type="entry name" value="PROLINE--TRNA LIGASE"/>
    <property type="match status" value="1"/>
</dbReference>
<evidence type="ECO:0000256" key="7">
    <source>
        <dbReference type="ARBA" id="ARBA00023146"/>
    </source>
</evidence>
<dbReference type="KEGG" id="ago:AGOS_ACR233W"/>
<dbReference type="InterPro" id="IPR006195">
    <property type="entry name" value="aa-tRNA-synth_II"/>
</dbReference>
<dbReference type="EC" id="6.1.1.15" evidence="2"/>
<dbReference type="FunFam" id="3.30.930.10:FF:000131">
    <property type="entry name" value="Proline--tRNA ligase, cytoplasmic"/>
    <property type="match status" value="1"/>
</dbReference>
<dbReference type="HOGENOM" id="CLU_016739_0_0_1"/>
<dbReference type="eggNOG" id="KOG2324">
    <property type="taxonomic scope" value="Eukaryota"/>
</dbReference>
<evidence type="ECO:0000256" key="1">
    <source>
        <dbReference type="ARBA" id="ARBA00008226"/>
    </source>
</evidence>
<dbReference type="RefSeq" id="NP_983635.1">
    <property type="nucleotide sequence ID" value="NM_208988.1"/>
</dbReference>
<evidence type="ECO:0000256" key="6">
    <source>
        <dbReference type="ARBA" id="ARBA00022917"/>
    </source>
</evidence>
<dbReference type="PANTHER" id="PTHR42753">
    <property type="entry name" value="MITOCHONDRIAL RIBOSOME PROTEIN L39/PROLYL-TRNA LIGASE FAMILY MEMBER"/>
    <property type="match status" value="1"/>
</dbReference>
<keyword evidence="12" id="KW-1185">Reference proteome</keyword>
<dbReference type="InterPro" id="IPR002316">
    <property type="entry name" value="Pro-tRNA-ligase_IIa"/>
</dbReference>
<dbReference type="PRINTS" id="PR01046">
    <property type="entry name" value="TRNASYNTHPRO"/>
</dbReference>
<evidence type="ECO:0000256" key="2">
    <source>
        <dbReference type="ARBA" id="ARBA00012831"/>
    </source>
</evidence>
<evidence type="ECO:0000256" key="4">
    <source>
        <dbReference type="ARBA" id="ARBA00022741"/>
    </source>
</evidence>
<dbReference type="Proteomes" id="UP000000591">
    <property type="component" value="Chromosome III"/>
</dbReference>
<dbReference type="AlphaFoldDB" id="Q75BN8"/>
<dbReference type="Gene3D" id="3.30.930.10">
    <property type="entry name" value="Bira Bifunctional Protein, Domain 2"/>
    <property type="match status" value="2"/>
</dbReference>
<dbReference type="GO" id="GO:0005739">
    <property type="term" value="C:mitochondrion"/>
    <property type="evidence" value="ECO:0000318"/>
    <property type="project" value="GO_Central"/>
</dbReference>
<dbReference type="InterPro" id="IPR002314">
    <property type="entry name" value="aa-tRNA-synt_IIb"/>
</dbReference>
<dbReference type="GO" id="GO:0006433">
    <property type="term" value="P:prolyl-tRNA aminoacylation"/>
    <property type="evidence" value="ECO:0000318"/>
    <property type="project" value="GO_Central"/>
</dbReference>
<dbReference type="InterPro" id="IPR045864">
    <property type="entry name" value="aa-tRNA-synth_II/BPL/LPL"/>
</dbReference>
<dbReference type="GO" id="GO:0004827">
    <property type="term" value="F:proline-tRNA ligase activity"/>
    <property type="evidence" value="ECO:0000318"/>
    <property type="project" value="GO_Central"/>
</dbReference>
<dbReference type="GeneID" id="4619767"/>
<dbReference type="FunCoup" id="Q75BN8">
    <property type="interactions" value="450"/>
</dbReference>
<keyword evidence="4" id="KW-0547">Nucleotide-binding</keyword>
<feature type="domain" description="Aminoacyl-transfer RNA synthetases class-II family profile" evidence="10">
    <location>
        <begin position="61"/>
        <end position="440"/>
    </location>
</feature>
<evidence type="ECO:0000259" key="10">
    <source>
        <dbReference type="PROSITE" id="PS50862"/>
    </source>
</evidence>
<gene>
    <name evidence="11" type="ORF">AGOS_ACR233W</name>
</gene>
<dbReference type="GO" id="GO:0005524">
    <property type="term" value="F:ATP binding"/>
    <property type="evidence" value="ECO:0007669"/>
    <property type="project" value="UniProtKB-KW"/>
</dbReference>
<dbReference type="SUPFAM" id="SSF55681">
    <property type="entry name" value="Class II aaRS and biotin synthetases"/>
    <property type="match status" value="1"/>
</dbReference>
<dbReference type="OrthoDB" id="10267474at2759"/>
<dbReference type="InterPro" id="IPR050062">
    <property type="entry name" value="Pro-tRNA_synthetase"/>
</dbReference>
<name>Q75BN8_EREGS</name>
<dbReference type="Pfam" id="PF00587">
    <property type="entry name" value="tRNA-synt_2b"/>
    <property type="match status" value="1"/>
</dbReference>
<comment type="catalytic activity">
    <reaction evidence="9">
        <text>tRNA(Pro) + L-proline + ATP = L-prolyl-tRNA(Pro) + AMP + diphosphate</text>
        <dbReference type="Rhea" id="RHEA:14305"/>
        <dbReference type="Rhea" id="RHEA-COMP:9700"/>
        <dbReference type="Rhea" id="RHEA-COMP:9702"/>
        <dbReference type="ChEBI" id="CHEBI:30616"/>
        <dbReference type="ChEBI" id="CHEBI:33019"/>
        <dbReference type="ChEBI" id="CHEBI:60039"/>
        <dbReference type="ChEBI" id="CHEBI:78442"/>
        <dbReference type="ChEBI" id="CHEBI:78532"/>
        <dbReference type="ChEBI" id="CHEBI:456215"/>
        <dbReference type="EC" id="6.1.1.15"/>
    </reaction>
</comment>